<dbReference type="Proteomes" id="UP001062846">
    <property type="component" value="Chromosome 6"/>
</dbReference>
<organism evidence="1 2">
    <name type="scientific">Rhododendron molle</name>
    <name type="common">Chinese azalea</name>
    <name type="synonym">Azalea mollis</name>
    <dbReference type="NCBI Taxonomy" id="49168"/>
    <lineage>
        <taxon>Eukaryota</taxon>
        <taxon>Viridiplantae</taxon>
        <taxon>Streptophyta</taxon>
        <taxon>Embryophyta</taxon>
        <taxon>Tracheophyta</taxon>
        <taxon>Spermatophyta</taxon>
        <taxon>Magnoliopsida</taxon>
        <taxon>eudicotyledons</taxon>
        <taxon>Gunneridae</taxon>
        <taxon>Pentapetalae</taxon>
        <taxon>asterids</taxon>
        <taxon>Ericales</taxon>
        <taxon>Ericaceae</taxon>
        <taxon>Ericoideae</taxon>
        <taxon>Rhodoreae</taxon>
        <taxon>Rhododendron</taxon>
    </lineage>
</organism>
<gene>
    <name evidence="1" type="ORF">RHMOL_Rhmol06G0095600</name>
</gene>
<comment type="caution">
    <text evidence="1">The sequence shown here is derived from an EMBL/GenBank/DDBJ whole genome shotgun (WGS) entry which is preliminary data.</text>
</comment>
<evidence type="ECO:0000313" key="2">
    <source>
        <dbReference type="Proteomes" id="UP001062846"/>
    </source>
</evidence>
<reference evidence="1" key="1">
    <citation type="submission" date="2022-02" db="EMBL/GenBank/DDBJ databases">
        <title>Plant Genome Project.</title>
        <authorList>
            <person name="Zhang R.-G."/>
        </authorList>
    </citation>
    <scope>NUCLEOTIDE SEQUENCE</scope>
    <source>
        <strain evidence="1">AT1</strain>
    </source>
</reference>
<name>A0ACC0NBZ3_RHOML</name>
<protein>
    <submittedName>
        <fullName evidence="1">Uncharacterized protein</fullName>
    </submittedName>
</protein>
<proteinExistence type="predicted"/>
<keyword evidence="2" id="KW-1185">Reference proteome</keyword>
<evidence type="ECO:0000313" key="1">
    <source>
        <dbReference type="EMBL" id="KAI8550314.1"/>
    </source>
</evidence>
<dbReference type="EMBL" id="CM046393">
    <property type="protein sequence ID" value="KAI8550314.1"/>
    <property type="molecule type" value="Genomic_DNA"/>
</dbReference>
<accession>A0ACC0NBZ3</accession>
<sequence>MGNTNRGEEELNQPLVDSSTSASNLVVVPDVVQDGEEEVDDDQKEKSDLKSKVWIETKKLWHIVGPTIFSRLAIFSMNLITQAYVGHLGDLELASFTIANNIIIGFNFGLLVYIYPLSTVSIFGGSEYALAFMSDQ</sequence>